<evidence type="ECO:0000313" key="2">
    <source>
        <dbReference type="Proteomes" id="UP001281614"/>
    </source>
</evidence>
<dbReference type="Proteomes" id="UP001281614">
    <property type="component" value="Unassembled WGS sequence"/>
</dbReference>
<keyword evidence="2" id="KW-1185">Reference proteome</keyword>
<sequence length="128" mass="13640">MLEDLMFWWPAECHPMPITADFLLFASLLDRSSGAPRSGAGIGCSARGGVVDQTIGRKRVSCWAVPAYEGRIASQGVSPDRGVLVLVLDCQGRTTTGVDLAAAGAERWEIARKVPAVEGTGNKQARVR</sequence>
<dbReference type="AlphaFoldDB" id="A0AAE0D7B3"/>
<accession>A0AAE0D7B3</accession>
<dbReference type="EMBL" id="VYYT01000211">
    <property type="protein sequence ID" value="KAK2756312.1"/>
    <property type="molecule type" value="Genomic_DNA"/>
</dbReference>
<protein>
    <submittedName>
        <fullName evidence="1">Uncharacterized protein</fullName>
    </submittedName>
</protein>
<evidence type="ECO:0000313" key="1">
    <source>
        <dbReference type="EMBL" id="KAK2756312.1"/>
    </source>
</evidence>
<reference evidence="1" key="1">
    <citation type="submission" date="2023-02" db="EMBL/GenBank/DDBJ databases">
        <title>Colletotrichum kahawae CIFC_Que2 genome sequencing and assembly.</title>
        <authorList>
            <person name="Baroncelli R."/>
        </authorList>
    </citation>
    <scope>NUCLEOTIDE SEQUENCE</scope>
    <source>
        <strain evidence="1">CIFC_Que2</strain>
    </source>
</reference>
<gene>
    <name evidence="1" type="ORF">CKAH01_05833</name>
</gene>
<comment type="caution">
    <text evidence="1">The sequence shown here is derived from an EMBL/GenBank/DDBJ whole genome shotgun (WGS) entry which is preliminary data.</text>
</comment>
<name>A0AAE0D7B3_COLKA</name>
<organism evidence="1 2">
    <name type="scientific">Colletotrichum kahawae</name>
    <name type="common">Coffee berry disease fungus</name>
    <dbReference type="NCBI Taxonomy" id="34407"/>
    <lineage>
        <taxon>Eukaryota</taxon>
        <taxon>Fungi</taxon>
        <taxon>Dikarya</taxon>
        <taxon>Ascomycota</taxon>
        <taxon>Pezizomycotina</taxon>
        <taxon>Sordariomycetes</taxon>
        <taxon>Hypocreomycetidae</taxon>
        <taxon>Glomerellales</taxon>
        <taxon>Glomerellaceae</taxon>
        <taxon>Colletotrichum</taxon>
        <taxon>Colletotrichum gloeosporioides species complex</taxon>
    </lineage>
</organism>
<proteinExistence type="predicted"/>